<gene>
    <name evidence="14" type="ORF">NCTC12993_06819</name>
</gene>
<organism evidence="14 15">
    <name type="scientific">Kluyvera cryocrescens</name>
    <name type="common">Kluyvera citrophila</name>
    <dbReference type="NCBI Taxonomy" id="580"/>
    <lineage>
        <taxon>Bacteria</taxon>
        <taxon>Pseudomonadati</taxon>
        <taxon>Pseudomonadota</taxon>
        <taxon>Gammaproteobacteria</taxon>
        <taxon>Enterobacterales</taxon>
        <taxon>Enterobacteriaceae</taxon>
        <taxon>Kluyvera</taxon>
    </lineage>
</organism>
<dbReference type="GO" id="GO:0019646">
    <property type="term" value="P:aerobic electron transport chain"/>
    <property type="evidence" value="ECO:0007669"/>
    <property type="project" value="InterPro"/>
</dbReference>
<dbReference type="PANTHER" id="PTHR30365:SF14">
    <property type="entry name" value="CYTOCHROME BD MENAQUINOL OXIDASE SUBUNIT I-RELATED"/>
    <property type="match status" value="1"/>
</dbReference>
<evidence type="ECO:0000256" key="7">
    <source>
        <dbReference type="ARBA" id="ARBA00022723"/>
    </source>
</evidence>
<feature type="transmembrane region" description="Helical" evidence="13">
    <location>
        <begin position="65"/>
        <end position="85"/>
    </location>
</feature>
<accession>A0A485CQB1</accession>
<feature type="compositionally biased region" description="Polar residues" evidence="12">
    <location>
        <begin position="112"/>
        <end position="122"/>
    </location>
</feature>
<evidence type="ECO:0000256" key="8">
    <source>
        <dbReference type="ARBA" id="ARBA00022982"/>
    </source>
</evidence>
<protein>
    <submittedName>
        <fullName evidence="14">Cytochrome bd-II oxidase subunit 1</fullName>
    </submittedName>
</protein>
<evidence type="ECO:0000256" key="2">
    <source>
        <dbReference type="ARBA" id="ARBA00009819"/>
    </source>
</evidence>
<evidence type="ECO:0000256" key="10">
    <source>
        <dbReference type="ARBA" id="ARBA00023004"/>
    </source>
</evidence>
<dbReference type="GO" id="GO:0020037">
    <property type="term" value="F:heme binding"/>
    <property type="evidence" value="ECO:0007669"/>
    <property type="project" value="TreeGrafter"/>
</dbReference>
<dbReference type="GO" id="GO:0046872">
    <property type="term" value="F:metal ion binding"/>
    <property type="evidence" value="ECO:0007669"/>
    <property type="project" value="UniProtKB-KW"/>
</dbReference>
<keyword evidence="3" id="KW-0813">Transport</keyword>
<evidence type="ECO:0000256" key="11">
    <source>
        <dbReference type="ARBA" id="ARBA00023136"/>
    </source>
</evidence>
<evidence type="ECO:0000256" key="9">
    <source>
        <dbReference type="ARBA" id="ARBA00022989"/>
    </source>
</evidence>
<evidence type="ECO:0000313" key="14">
    <source>
        <dbReference type="EMBL" id="VFS86936.1"/>
    </source>
</evidence>
<keyword evidence="9 13" id="KW-1133">Transmembrane helix</keyword>
<keyword evidence="11 13" id="KW-0472">Membrane</keyword>
<dbReference type="EMBL" id="CAADJD010000028">
    <property type="protein sequence ID" value="VFS86936.1"/>
    <property type="molecule type" value="Genomic_DNA"/>
</dbReference>
<dbReference type="GO" id="GO:0005886">
    <property type="term" value="C:plasma membrane"/>
    <property type="evidence" value="ECO:0007669"/>
    <property type="project" value="UniProtKB-SubCell"/>
</dbReference>
<dbReference type="AlphaFoldDB" id="A0A485CQB1"/>
<evidence type="ECO:0000313" key="15">
    <source>
        <dbReference type="Proteomes" id="UP000401081"/>
    </source>
</evidence>
<keyword evidence="4" id="KW-1003">Cell membrane</keyword>
<keyword evidence="15" id="KW-1185">Reference proteome</keyword>
<evidence type="ECO:0000256" key="13">
    <source>
        <dbReference type="SAM" id="Phobius"/>
    </source>
</evidence>
<comment type="similarity">
    <text evidence="2">Belongs to the cytochrome ubiquinol oxidase subunit 1 family.</text>
</comment>
<evidence type="ECO:0000256" key="3">
    <source>
        <dbReference type="ARBA" id="ARBA00022448"/>
    </source>
</evidence>
<sequence length="122" mass="13045">MVTQTANALYLASVPMVCPADGPSGLIAILAGWVTTEVGRQPWVVYGLQRTADAVSAHGDLHMSISLLAFFVVYTSVFGVGYSYMVRLIRKGPQPFNIAPHGTPARPLSAAMTPTSQLEDRP</sequence>
<evidence type="ECO:0000256" key="4">
    <source>
        <dbReference type="ARBA" id="ARBA00022475"/>
    </source>
</evidence>
<reference evidence="14 15" key="1">
    <citation type="submission" date="2019-03" db="EMBL/GenBank/DDBJ databases">
        <authorList>
            <consortium name="Pathogen Informatics"/>
        </authorList>
    </citation>
    <scope>NUCLEOTIDE SEQUENCE [LARGE SCALE GENOMIC DNA]</scope>
    <source>
        <strain evidence="14 15">NCTC12993</strain>
    </source>
</reference>
<comment type="subcellular location">
    <subcellularLocation>
        <location evidence="1">Cell membrane</location>
        <topology evidence="1">Multi-pass membrane protein</topology>
    </subcellularLocation>
</comment>
<dbReference type="GO" id="GO:0016682">
    <property type="term" value="F:oxidoreductase activity, acting on diphenols and related substances as donors, oxygen as acceptor"/>
    <property type="evidence" value="ECO:0007669"/>
    <property type="project" value="TreeGrafter"/>
</dbReference>
<dbReference type="GO" id="GO:0009055">
    <property type="term" value="F:electron transfer activity"/>
    <property type="evidence" value="ECO:0007669"/>
    <property type="project" value="InterPro"/>
</dbReference>
<keyword evidence="10" id="KW-0408">Iron</keyword>
<keyword evidence="5" id="KW-0349">Heme</keyword>
<keyword evidence="7" id="KW-0479">Metal-binding</keyword>
<proteinExistence type="inferred from homology"/>
<feature type="region of interest" description="Disordered" evidence="12">
    <location>
        <begin position="101"/>
        <end position="122"/>
    </location>
</feature>
<dbReference type="Proteomes" id="UP000401081">
    <property type="component" value="Unassembled WGS sequence"/>
</dbReference>
<keyword evidence="6 13" id="KW-0812">Transmembrane</keyword>
<name>A0A485CQB1_KLUCR</name>
<dbReference type="Pfam" id="PF01654">
    <property type="entry name" value="Cyt_bd_oxida_I"/>
    <property type="match status" value="1"/>
</dbReference>
<dbReference type="PANTHER" id="PTHR30365">
    <property type="entry name" value="CYTOCHROME D UBIQUINOL OXIDASE"/>
    <property type="match status" value="1"/>
</dbReference>
<evidence type="ECO:0000256" key="5">
    <source>
        <dbReference type="ARBA" id="ARBA00022617"/>
    </source>
</evidence>
<evidence type="ECO:0000256" key="6">
    <source>
        <dbReference type="ARBA" id="ARBA00022692"/>
    </source>
</evidence>
<evidence type="ECO:0000256" key="12">
    <source>
        <dbReference type="SAM" id="MobiDB-lite"/>
    </source>
</evidence>
<keyword evidence="8" id="KW-0249">Electron transport</keyword>
<dbReference type="GO" id="GO:0070069">
    <property type="term" value="C:cytochrome complex"/>
    <property type="evidence" value="ECO:0007669"/>
    <property type="project" value="InterPro"/>
</dbReference>
<dbReference type="InterPro" id="IPR002585">
    <property type="entry name" value="Cyt-d_ubiquinol_oxidase_su_1"/>
</dbReference>
<evidence type="ECO:0000256" key="1">
    <source>
        <dbReference type="ARBA" id="ARBA00004651"/>
    </source>
</evidence>